<dbReference type="AlphaFoldDB" id="A0A6A1WDD6"/>
<gene>
    <name evidence="4" type="ORF">CJ030_MR2G002420</name>
</gene>
<dbReference type="InterPro" id="IPR044716">
    <property type="entry name" value="LEUNIG-like"/>
</dbReference>
<organism evidence="4 5">
    <name type="scientific">Morella rubra</name>
    <name type="common">Chinese bayberry</name>
    <dbReference type="NCBI Taxonomy" id="262757"/>
    <lineage>
        <taxon>Eukaryota</taxon>
        <taxon>Viridiplantae</taxon>
        <taxon>Streptophyta</taxon>
        <taxon>Embryophyta</taxon>
        <taxon>Tracheophyta</taxon>
        <taxon>Spermatophyta</taxon>
        <taxon>Magnoliopsida</taxon>
        <taxon>eudicotyledons</taxon>
        <taxon>Gunneridae</taxon>
        <taxon>Pentapetalae</taxon>
        <taxon>rosids</taxon>
        <taxon>fabids</taxon>
        <taxon>Fagales</taxon>
        <taxon>Myricaceae</taxon>
        <taxon>Morella</taxon>
    </lineage>
</organism>
<proteinExistence type="predicted"/>
<dbReference type="PROSITE" id="PS50082">
    <property type="entry name" value="WD_REPEATS_2"/>
    <property type="match status" value="1"/>
</dbReference>
<evidence type="ECO:0000256" key="2">
    <source>
        <dbReference type="SAM" id="MobiDB-lite"/>
    </source>
</evidence>
<dbReference type="GO" id="GO:0003714">
    <property type="term" value="F:transcription corepressor activity"/>
    <property type="evidence" value="ECO:0007669"/>
    <property type="project" value="InterPro"/>
</dbReference>
<feature type="region of interest" description="Disordered" evidence="2">
    <location>
        <begin position="42"/>
        <end position="66"/>
    </location>
</feature>
<protein>
    <submittedName>
        <fullName evidence="4">Transcriptional corepressor LEUNIG</fullName>
    </submittedName>
</protein>
<dbReference type="SUPFAM" id="SSF50978">
    <property type="entry name" value="WD40 repeat-like"/>
    <property type="match status" value="1"/>
</dbReference>
<evidence type="ECO:0000313" key="5">
    <source>
        <dbReference type="Proteomes" id="UP000516437"/>
    </source>
</evidence>
<dbReference type="OrthoDB" id="5600002at2759"/>
<dbReference type="SMART" id="SM00320">
    <property type="entry name" value="WD40"/>
    <property type="match status" value="1"/>
</dbReference>
<evidence type="ECO:0000313" key="4">
    <source>
        <dbReference type="EMBL" id="KAB1223265.1"/>
    </source>
</evidence>
<keyword evidence="3" id="KW-0472">Membrane</keyword>
<dbReference type="InterPro" id="IPR015943">
    <property type="entry name" value="WD40/YVTN_repeat-like_dom_sf"/>
</dbReference>
<keyword evidence="3" id="KW-0812">Transmembrane</keyword>
<accession>A0A6A1WDD6</accession>
<dbReference type="Proteomes" id="UP000516437">
    <property type="component" value="Chromosome 2"/>
</dbReference>
<feature type="transmembrane region" description="Helical" evidence="3">
    <location>
        <begin position="116"/>
        <end position="136"/>
    </location>
</feature>
<keyword evidence="1" id="KW-0853">WD repeat</keyword>
<keyword evidence="5" id="KW-1185">Reference proteome</keyword>
<name>A0A6A1WDD6_9ROSI</name>
<dbReference type="EMBL" id="RXIC02000020">
    <property type="protein sequence ID" value="KAB1223265.1"/>
    <property type="molecule type" value="Genomic_DNA"/>
</dbReference>
<dbReference type="InterPro" id="IPR001680">
    <property type="entry name" value="WD40_rpt"/>
</dbReference>
<evidence type="ECO:0000256" key="3">
    <source>
        <dbReference type="SAM" id="Phobius"/>
    </source>
</evidence>
<dbReference type="PANTHER" id="PTHR44376">
    <property type="entry name" value="TRANSCRIPTIONAL REGULATOR OF FILAMENTOUS GROWTH FLO8"/>
    <property type="match status" value="1"/>
</dbReference>
<keyword evidence="3" id="KW-1133">Transmembrane helix</keyword>
<feature type="repeat" description="WD" evidence="1">
    <location>
        <begin position="69"/>
        <end position="101"/>
    </location>
</feature>
<sequence length="138" mass="15898">MKGVGMRMSRRIRMMRWRIRMAFIGGVNVIFRFRRRRTQKRAAARLQKHNDRAQQRHRPRRSRPGVSKLLGHKNLVHSVSWDPSGEYLASVSDDLVRVWTVGSALSSWWVFFDFEANASAGLLGGLLLVALLLAILEE</sequence>
<dbReference type="Pfam" id="PF00400">
    <property type="entry name" value="WD40"/>
    <property type="match status" value="1"/>
</dbReference>
<dbReference type="PANTHER" id="PTHR44376:SF13">
    <property type="entry name" value="LISH DOMAIN-CONTAINING PROTEIN"/>
    <property type="match status" value="1"/>
</dbReference>
<comment type="caution">
    <text evidence="4">The sequence shown here is derived from an EMBL/GenBank/DDBJ whole genome shotgun (WGS) entry which is preliminary data.</text>
</comment>
<evidence type="ECO:0000256" key="1">
    <source>
        <dbReference type="PROSITE-ProRule" id="PRU00221"/>
    </source>
</evidence>
<reference evidence="4 5" key="1">
    <citation type="journal article" date="2019" name="Plant Biotechnol. J.">
        <title>The red bayberry genome and genetic basis of sex determination.</title>
        <authorList>
            <person name="Jia H.M."/>
            <person name="Jia H.J."/>
            <person name="Cai Q.L."/>
            <person name="Wang Y."/>
            <person name="Zhao H.B."/>
            <person name="Yang W.F."/>
            <person name="Wang G.Y."/>
            <person name="Li Y.H."/>
            <person name="Zhan D.L."/>
            <person name="Shen Y.T."/>
            <person name="Niu Q.F."/>
            <person name="Chang L."/>
            <person name="Qiu J."/>
            <person name="Zhao L."/>
            <person name="Xie H.B."/>
            <person name="Fu W.Y."/>
            <person name="Jin J."/>
            <person name="Li X.W."/>
            <person name="Jiao Y."/>
            <person name="Zhou C.C."/>
            <person name="Tu T."/>
            <person name="Chai C.Y."/>
            <person name="Gao J.L."/>
            <person name="Fan L.J."/>
            <person name="van de Weg E."/>
            <person name="Wang J.Y."/>
            <person name="Gao Z.S."/>
        </authorList>
    </citation>
    <scope>NUCLEOTIDE SEQUENCE [LARGE SCALE GENOMIC DNA]</scope>
    <source>
        <tissue evidence="4">Leaves</tissue>
    </source>
</reference>
<dbReference type="InterPro" id="IPR036322">
    <property type="entry name" value="WD40_repeat_dom_sf"/>
</dbReference>
<dbReference type="Gene3D" id="2.130.10.10">
    <property type="entry name" value="YVTN repeat-like/Quinoprotein amine dehydrogenase"/>
    <property type="match status" value="1"/>
</dbReference>